<feature type="region of interest" description="Disordered" evidence="1">
    <location>
        <begin position="43"/>
        <end position="105"/>
    </location>
</feature>
<dbReference type="Proteomes" id="UP000076154">
    <property type="component" value="Unassembled WGS sequence"/>
</dbReference>
<accession>A0A369J8X2</accession>
<reference evidence="3" key="1">
    <citation type="submission" date="2018-04" db="EMBL/GenBank/DDBJ databases">
        <title>Whole genome sequencing of Hypsizygus marmoreus.</title>
        <authorList>
            <person name="Choi I.-G."/>
            <person name="Min B."/>
            <person name="Kim J.-G."/>
            <person name="Kim S."/>
            <person name="Oh Y.-L."/>
            <person name="Kong W.-S."/>
            <person name="Park H."/>
            <person name="Jeong J."/>
            <person name="Song E.-S."/>
        </authorList>
    </citation>
    <scope>NUCLEOTIDE SEQUENCE [LARGE SCALE GENOMIC DNA]</scope>
    <source>
        <strain evidence="3">51987-8</strain>
    </source>
</reference>
<dbReference type="AlphaFoldDB" id="A0A369J8X2"/>
<feature type="region of interest" description="Disordered" evidence="1">
    <location>
        <begin position="414"/>
        <end position="471"/>
    </location>
</feature>
<feature type="region of interest" description="Disordered" evidence="1">
    <location>
        <begin position="347"/>
        <end position="367"/>
    </location>
</feature>
<sequence>MAVLNNRFTALAALCALAALTLAPIPADGAMIPVELPDVPKVGSPTVAGSGAPGPESAPSSNDKPAAASHDDPASHEEPASSDKPAHSDKSAAPASDKPKARRFLSPGNDVFNLASRYHRFGRALPDNAEDLVEVKIPGIANTNIKPGRSISQDVNLKGSLVNADLKVEPRSAQRPFRTRRSSIVIPGKHGASYHVSSSHRSSRSRMHVGSKREEVGIPGTVDVMSAVSGDAPKRLASLFADIAHGDIILNASNDNATTVNLVNVTSAVVASASDSHPVTLQVPKDGIALCVTYKVKGSDAQPMALEKCTDGKPDQDASQSTIRDVRASQTFAYYPGPGILQPFWFSGADDGKQDSTGGENAGTASIDARDGSAMNVTLVFVPTTAQAADAVESSSIITSTMTTTTTMTVAAADATPAPTTSTDSSITASVTSTAGPAPLNVEVVGPDGSSSASVTSTSDSTSPTTSANAQDVAASIAASTSPTETPTATPTAAALADSTATTSVIDSSAPSMTPVSTEPYQYMFRSERVL</sequence>
<name>A0A369J8X2_HYPMA</name>
<feature type="chain" id="PRO_5016571176" evidence="2">
    <location>
        <begin position="30"/>
        <end position="531"/>
    </location>
</feature>
<feature type="compositionally biased region" description="Low complexity" evidence="1">
    <location>
        <begin position="48"/>
        <end position="61"/>
    </location>
</feature>
<feature type="region of interest" description="Disordered" evidence="1">
    <location>
        <begin position="477"/>
        <end position="496"/>
    </location>
</feature>
<keyword evidence="4" id="KW-1185">Reference proteome</keyword>
<feature type="compositionally biased region" description="Low complexity" evidence="1">
    <location>
        <begin position="450"/>
        <end position="467"/>
    </location>
</feature>
<feature type="compositionally biased region" description="Basic residues" evidence="1">
    <location>
        <begin position="201"/>
        <end position="210"/>
    </location>
</feature>
<comment type="caution">
    <text evidence="3">The sequence shown here is derived from an EMBL/GenBank/DDBJ whole genome shotgun (WGS) entry which is preliminary data.</text>
</comment>
<feature type="region of interest" description="Disordered" evidence="1">
    <location>
        <begin position="190"/>
        <end position="212"/>
    </location>
</feature>
<proteinExistence type="predicted"/>
<dbReference type="OrthoDB" id="3362371at2759"/>
<dbReference type="STRING" id="39966.A0A369J8X2"/>
<evidence type="ECO:0000256" key="1">
    <source>
        <dbReference type="SAM" id="MobiDB-lite"/>
    </source>
</evidence>
<dbReference type="InParanoid" id="A0A369J8X2"/>
<feature type="compositionally biased region" description="Low complexity" evidence="1">
    <location>
        <begin position="414"/>
        <end position="435"/>
    </location>
</feature>
<protein>
    <submittedName>
        <fullName evidence="3">Uncharacterized protein</fullName>
    </submittedName>
</protein>
<feature type="compositionally biased region" description="Basic and acidic residues" evidence="1">
    <location>
        <begin position="69"/>
        <end position="90"/>
    </location>
</feature>
<evidence type="ECO:0000313" key="4">
    <source>
        <dbReference type="Proteomes" id="UP000076154"/>
    </source>
</evidence>
<gene>
    <name evidence="3" type="ORF">Hypma_000241</name>
</gene>
<evidence type="ECO:0000313" key="3">
    <source>
        <dbReference type="EMBL" id="RDB18491.1"/>
    </source>
</evidence>
<feature type="signal peptide" evidence="2">
    <location>
        <begin position="1"/>
        <end position="29"/>
    </location>
</feature>
<keyword evidence="2" id="KW-0732">Signal</keyword>
<organism evidence="3 4">
    <name type="scientific">Hypsizygus marmoreus</name>
    <name type="common">White beech mushroom</name>
    <name type="synonym">Agaricus marmoreus</name>
    <dbReference type="NCBI Taxonomy" id="39966"/>
    <lineage>
        <taxon>Eukaryota</taxon>
        <taxon>Fungi</taxon>
        <taxon>Dikarya</taxon>
        <taxon>Basidiomycota</taxon>
        <taxon>Agaricomycotina</taxon>
        <taxon>Agaricomycetes</taxon>
        <taxon>Agaricomycetidae</taxon>
        <taxon>Agaricales</taxon>
        <taxon>Tricholomatineae</taxon>
        <taxon>Lyophyllaceae</taxon>
        <taxon>Hypsizygus</taxon>
    </lineage>
</organism>
<dbReference type="EMBL" id="LUEZ02000101">
    <property type="protein sequence ID" value="RDB18491.1"/>
    <property type="molecule type" value="Genomic_DNA"/>
</dbReference>
<evidence type="ECO:0000256" key="2">
    <source>
        <dbReference type="SAM" id="SignalP"/>
    </source>
</evidence>